<dbReference type="RefSeq" id="WP_221532484.1">
    <property type="nucleotide sequence ID" value="NZ_JAIGYP010000010.1"/>
</dbReference>
<dbReference type="Proteomes" id="UP000700059">
    <property type="component" value="Unassembled WGS sequence"/>
</dbReference>
<accession>A0ABS7JPG2</accession>
<organism evidence="1 2">
    <name type="scientific">Helicobacter turcicus</name>
    <dbReference type="NCBI Taxonomy" id="2867412"/>
    <lineage>
        <taxon>Bacteria</taxon>
        <taxon>Pseudomonadati</taxon>
        <taxon>Campylobacterota</taxon>
        <taxon>Epsilonproteobacteria</taxon>
        <taxon>Campylobacterales</taxon>
        <taxon>Helicobacteraceae</taxon>
        <taxon>Helicobacter</taxon>
    </lineage>
</organism>
<name>A0ABS7JPG2_9HELI</name>
<evidence type="ECO:0000313" key="1">
    <source>
        <dbReference type="EMBL" id="MBX7491278.1"/>
    </source>
</evidence>
<protein>
    <submittedName>
        <fullName evidence="1">Uncharacterized protein</fullName>
    </submittedName>
</protein>
<keyword evidence="2" id="KW-1185">Reference proteome</keyword>
<dbReference type="EMBL" id="JAIGYQ010000010">
    <property type="protein sequence ID" value="MBX7491278.1"/>
    <property type="molecule type" value="Genomic_DNA"/>
</dbReference>
<gene>
    <name evidence="1" type="ORF">K4G57_07380</name>
</gene>
<comment type="caution">
    <text evidence="1">The sequence shown here is derived from an EMBL/GenBank/DDBJ whole genome shotgun (WGS) entry which is preliminary data.</text>
</comment>
<evidence type="ECO:0000313" key="2">
    <source>
        <dbReference type="Proteomes" id="UP000700059"/>
    </source>
</evidence>
<reference evidence="1 2" key="1">
    <citation type="submission" date="2021-08" db="EMBL/GenBank/DDBJ databases">
        <title>Helicobacter spp. isolated from feces of Anatolian Ground Squirrel (Spermophilus xanthoprymnus) in Turkey.</title>
        <authorList>
            <person name="Aydin F."/>
            <person name="Abay S."/>
            <person name="Kayman T."/>
            <person name="Karakaya E."/>
            <person name="Saticioglu I.B."/>
        </authorList>
    </citation>
    <scope>NUCLEOTIDE SEQUENCE [LARGE SCALE GENOMIC DNA]</scope>
    <source>
        <strain evidence="1 2">Faydin-H70</strain>
    </source>
</reference>
<sequence length="100" mass="11799">MSEKELEIFELCHRLAELLGDSKAVANLQKLYDRHKEMFNDMQDVAKVIEKVVKDPQKIFDAKRDENYDVYKAIRELNDEKMGDVIIKNKNNQNETKRNA</sequence>
<proteinExistence type="predicted"/>